<name>A0A835YW57_9STRA</name>
<reference evidence="1" key="1">
    <citation type="submission" date="2021-02" db="EMBL/GenBank/DDBJ databases">
        <title>First Annotated Genome of the Yellow-green Alga Tribonema minus.</title>
        <authorList>
            <person name="Mahan K.M."/>
        </authorList>
    </citation>
    <scope>NUCLEOTIDE SEQUENCE</scope>
    <source>
        <strain evidence="1">UTEX B ZZ1240</strain>
    </source>
</reference>
<dbReference type="PANTHER" id="PTHR14920:SF0">
    <property type="entry name" value="WD REPEAT DOMAIN 19"/>
    <property type="match status" value="1"/>
</dbReference>
<gene>
    <name evidence="1" type="ORF">JKP88DRAFT_246715</name>
</gene>
<accession>A0A835YW57</accession>
<evidence type="ECO:0000313" key="1">
    <source>
        <dbReference type="EMBL" id="KAG5180605.1"/>
    </source>
</evidence>
<dbReference type="GO" id="GO:0005929">
    <property type="term" value="C:cilium"/>
    <property type="evidence" value="ECO:0007669"/>
    <property type="project" value="TreeGrafter"/>
</dbReference>
<organism evidence="1 2">
    <name type="scientific">Tribonema minus</name>
    <dbReference type="NCBI Taxonomy" id="303371"/>
    <lineage>
        <taxon>Eukaryota</taxon>
        <taxon>Sar</taxon>
        <taxon>Stramenopiles</taxon>
        <taxon>Ochrophyta</taxon>
        <taxon>PX clade</taxon>
        <taxon>Xanthophyceae</taxon>
        <taxon>Tribonematales</taxon>
        <taxon>Tribonemataceae</taxon>
        <taxon>Tribonema</taxon>
    </lineage>
</organism>
<dbReference type="AlphaFoldDB" id="A0A835YW57"/>
<protein>
    <submittedName>
        <fullName evidence="1">Uncharacterized protein</fullName>
    </submittedName>
</protein>
<dbReference type="GO" id="GO:0035721">
    <property type="term" value="P:intraciliary retrograde transport"/>
    <property type="evidence" value="ECO:0007669"/>
    <property type="project" value="InterPro"/>
</dbReference>
<dbReference type="Proteomes" id="UP000664859">
    <property type="component" value="Unassembled WGS sequence"/>
</dbReference>
<dbReference type="GO" id="GO:0030991">
    <property type="term" value="C:intraciliary transport particle A"/>
    <property type="evidence" value="ECO:0007669"/>
    <property type="project" value="TreeGrafter"/>
</dbReference>
<dbReference type="OrthoDB" id="10250638at2759"/>
<sequence length="314" mass="35373">MSQLRGLECLATVVRHTDRDVRCAAIKVRLAAARRRGRYMLHTCLHAQWSANCGAMCRRDEARTRWQRSKCGATCCTGSGLALLARYYEAQGDLVAEGRHYAPCGQHHCGLKLLLQCGEAEVAAAIDVVGHARNNMLTHTLSEYLMGETDGAPKYPNHIYRLYLVLGKYQQAAKTAIVIARQQQARAHAICCNDRAAPAILSEAIRRLDDQRARVLQALWRLFLLLHSNTLAKRLAWRAVLTSCVIECQHAGLRKSAFEYASVLMRPEHLGLKLGLALGLGLRLRLRCGVREWRRKLMLLGPQAYLNHRYDGYY</sequence>
<dbReference type="EMBL" id="JAFCMP010000379">
    <property type="protein sequence ID" value="KAG5180605.1"/>
    <property type="molecule type" value="Genomic_DNA"/>
</dbReference>
<comment type="caution">
    <text evidence="1">The sequence shown here is derived from an EMBL/GenBank/DDBJ whole genome shotgun (WGS) entry which is preliminary data.</text>
</comment>
<evidence type="ECO:0000313" key="2">
    <source>
        <dbReference type="Proteomes" id="UP000664859"/>
    </source>
</evidence>
<dbReference type="InterPro" id="IPR040379">
    <property type="entry name" value="WDR19/dyf-2"/>
</dbReference>
<dbReference type="GO" id="GO:0060271">
    <property type="term" value="P:cilium assembly"/>
    <property type="evidence" value="ECO:0007669"/>
    <property type="project" value="TreeGrafter"/>
</dbReference>
<dbReference type="PANTHER" id="PTHR14920">
    <property type="entry name" value="OSMOTIC AVOIDANCE ABNORMAL PROTEIN 1/WD REPEAT MEMBRANE PROTEIN"/>
    <property type="match status" value="1"/>
</dbReference>
<keyword evidence="2" id="KW-1185">Reference proteome</keyword>
<proteinExistence type="predicted"/>